<dbReference type="SUPFAM" id="SSF47413">
    <property type="entry name" value="lambda repressor-like DNA-binding domains"/>
    <property type="match status" value="1"/>
</dbReference>
<reference evidence="5 6" key="1">
    <citation type="submission" date="2018-11" db="EMBL/GenBank/DDBJ databases">
        <title>Sequencing the genomes of 1000 actinobacteria strains.</title>
        <authorList>
            <person name="Klenk H.-P."/>
        </authorList>
    </citation>
    <scope>NUCLEOTIDE SEQUENCE [LARGE SCALE GENOMIC DNA]</scope>
    <source>
        <strain evidence="5 6">DSM 44254</strain>
    </source>
</reference>
<dbReference type="Gene3D" id="3.40.50.2300">
    <property type="match status" value="2"/>
</dbReference>
<organism evidence="5 6">
    <name type="scientific">Actinocorallia herbida</name>
    <dbReference type="NCBI Taxonomy" id="58109"/>
    <lineage>
        <taxon>Bacteria</taxon>
        <taxon>Bacillati</taxon>
        <taxon>Actinomycetota</taxon>
        <taxon>Actinomycetes</taxon>
        <taxon>Streptosporangiales</taxon>
        <taxon>Thermomonosporaceae</taxon>
        <taxon>Actinocorallia</taxon>
    </lineage>
</organism>
<dbReference type="PROSITE" id="PS00356">
    <property type="entry name" value="HTH_LACI_1"/>
    <property type="match status" value="1"/>
</dbReference>
<dbReference type="GO" id="GO:0003700">
    <property type="term" value="F:DNA-binding transcription factor activity"/>
    <property type="evidence" value="ECO:0007669"/>
    <property type="project" value="TreeGrafter"/>
</dbReference>
<keyword evidence="2" id="KW-0238">DNA-binding</keyword>
<dbReference type="CDD" id="cd06267">
    <property type="entry name" value="PBP1_LacI_sugar_binding-like"/>
    <property type="match status" value="1"/>
</dbReference>
<keyword evidence="3" id="KW-0804">Transcription</keyword>
<dbReference type="SUPFAM" id="SSF53822">
    <property type="entry name" value="Periplasmic binding protein-like I"/>
    <property type="match status" value="1"/>
</dbReference>
<dbReference type="GO" id="GO:0000976">
    <property type="term" value="F:transcription cis-regulatory region binding"/>
    <property type="evidence" value="ECO:0007669"/>
    <property type="project" value="TreeGrafter"/>
</dbReference>
<accession>A0A3N1CUW0</accession>
<dbReference type="Pfam" id="PF13377">
    <property type="entry name" value="Peripla_BP_3"/>
    <property type="match status" value="1"/>
</dbReference>
<dbReference type="CDD" id="cd01392">
    <property type="entry name" value="HTH_LacI"/>
    <property type="match status" value="1"/>
</dbReference>
<gene>
    <name evidence="5" type="ORF">EDD29_2628</name>
</gene>
<dbReference type="Gene3D" id="1.10.260.40">
    <property type="entry name" value="lambda repressor-like DNA-binding domains"/>
    <property type="match status" value="1"/>
</dbReference>
<dbReference type="EMBL" id="RJKE01000001">
    <property type="protein sequence ID" value="ROO85093.1"/>
    <property type="molecule type" value="Genomic_DNA"/>
</dbReference>
<evidence type="ECO:0000313" key="6">
    <source>
        <dbReference type="Proteomes" id="UP000272400"/>
    </source>
</evidence>
<dbReference type="InterPro" id="IPR010982">
    <property type="entry name" value="Lambda_DNA-bd_dom_sf"/>
</dbReference>
<dbReference type="SMART" id="SM00354">
    <property type="entry name" value="HTH_LACI"/>
    <property type="match status" value="1"/>
</dbReference>
<protein>
    <submittedName>
        <fullName evidence="5">LacI family transcriptional regulator</fullName>
    </submittedName>
</protein>
<evidence type="ECO:0000259" key="4">
    <source>
        <dbReference type="PROSITE" id="PS50932"/>
    </source>
</evidence>
<dbReference type="Pfam" id="PF00356">
    <property type="entry name" value="LacI"/>
    <property type="match status" value="1"/>
</dbReference>
<dbReference type="PROSITE" id="PS50932">
    <property type="entry name" value="HTH_LACI_2"/>
    <property type="match status" value="1"/>
</dbReference>
<keyword evidence="6" id="KW-1185">Reference proteome</keyword>
<evidence type="ECO:0000256" key="2">
    <source>
        <dbReference type="ARBA" id="ARBA00023125"/>
    </source>
</evidence>
<sequence>MAEERVVRLQDVAALAGVSAATASRVLNNESGRRVRDELRLRVEAAARELGYAPNPHARALSRSESDLVGLIVHDVADPYFAAIASGVMRLAGERGLLVFLGSTFRDPEREIEFVAALRGQRVRAIVLAGSRVASRKLNERLAAEVGQVQAAGGRIAIIGQDRLNADAVLPDNRGGARLLAEEMLRLGHRSFAVLAGQRTLVTANERMAGFLAPLKEAGLTADVLYSDFTRDGGHAAAARLVAEDRLPTCVFAVNDVMAIGALTALRERGVPVPDRVSVAGFDDIPAVRDQVPSLTTVRLPLEYMGERVLELALAGRSGRGPTLLTVPGEVVLRDSTAPPAS</sequence>
<proteinExistence type="predicted"/>
<dbReference type="InterPro" id="IPR000843">
    <property type="entry name" value="HTH_LacI"/>
</dbReference>
<evidence type="ECO:0000256" key="3">
    <source>
        <dbReference type="ARBA" id="ARBA00023163"/>
    </source>
</evidence>
<dbReference type="InterPro" id="IPR028082">
    <property type="entry name" value="Peripla_BP_I"/>
</dbReference>
<comment type="caution">
    <text evidence="5">The sequence shown here is derived from an EMBL/GenBank/DDBJ whole genome shotgun (WGS) entry which is preliminary data.</text>
</comment>
<name>A0A3N1CUW0_9ACTN</name>
<feature type="domain" description="HTH lacI-type" evidence="4">
    <location>
        <begin position="7"/>
        <end position="63"/>
    </location>
</feature>
<evidence type="ECO:0000313" key="5">
    <source>
        <dbReference type="EMBL" id="ROO85093.1"/>
    </source>
</evidence>
<keyword evidence="1" id="KW-0805">Transcription regulation</keyword>
<evidence type="ECO:0000256" key="1">
    <source>
        <dbReference type="ARBA" id="ARBA00023015"/>
    </source>
</evidence>
<dbReference type="PANTHER" id="PTHR30146:SF153">
    <property type="entry name" value="LACTOSE OPERON REPRESSOR"/>
    <property type="match status" value="1"/>
</dbReference>
<dbReference type="Proteomes" id="UP000272400">
    <property type="component" value="Unassembled WGS sequence"/>
</dbReference>
<dbReference type="PANTHER" id="PTHR30146">
    <property type="entry name" value="LACI-RELATED TRANSCRIPTIONAL REPRESSOR"/>
    <property type="match status" value="1"/>
</dbReference>
<dbReference type="AlphaFoldDB" id="A0A3N1CUW0"/>
<dbReference type="InterPro" id="IPR046335">
    <property type="entry name" value="LacI/GalR-like_sensor"/>
</dbReference>